<dbReference type="InterPro" id="IPR016185">
    <property type="entry name" value="PreATP-grasp_dom_sf"/>
</dbReference>
<keyword evidence="6" id="KW-0092">Biotin</keyword>
<organism evidence="11 12">
    <name type="scientific">Brevibacterium senegalense</name>
    <dbReference type="NCBI Taxonomy" id="1033736"/>
    <lineage>
        <taxon>Bacteria</taxon>
        <taxon>Bacillati</taxon>
        <taxon>Actinomycetota</taxon>
        <taxon>Actinomycetes</taxon>
        <taxon>Micrococcales</taxon>
        <taxon>Brevibacteriaceae</taxon>
        <taxon>Brevibacterium</taxon>
    </lineage>
</organism>
<dbReference type="InterPro" id="IPR011764">
    <property type="entry name" value="Biotin_carboxylation_dom"/>
</dbReference>
<dbReference type="Pfam" id="PF00364">
    <property type="entry name" value="Biotin_lipoyl"/>
    <property type="match status" value="1"/>
</dbReference>
<dbReference type="PROSITE" id="PS50968">
    <property type="entry name" value="BIOTINYL_LIPOYL"/>
    <property type="match status" value="1"/>
</dbReference>
<dbReference type="Gene3D" id="2.40.50.100">
    <property type="match status" value="1"/>
</dbReference>
<dbReference type="PANTHER" id="PTHR18866">
    <property type="entry name" value="CARBOXYLASE:PYRUVATE/ACETYL-COA/PROPIONYL-COA CARBOXYLASE"/>
    <property type="match status" value="1"/>
</dbReference>
<dbReference type="InterPro" id="IPR005481">
    <property type="entry name" value="BC-like_N"/>
</dbReference>
<protein>
    <recommendedName>
        <fullName evidence="2">biotin carboxylase</fullName>
        <ecNumber evidence="2">6.3.4.14</ecNumber>
    </recommendedName>
</protein>
<dbReference type="InterPro" id="IPR000089">
    <property type="entry name" value="Biotin_lipoyl"/>
</dbReference>
<name>A0A921SPL5_9MICO</name>
<dbReference type="GO" id="GO:0004075">
    <property type="term" value="F:biotin carboxylase activity"/>
    <property type="evidence" value="ECO:0007669"/>
    <property type="project" value="UniProtKB-EC"/>
</dbReference>
<evidence type="ECO:0000256" key="5">
    <source>
        <dbReference type="ARBA" id="ARBA00022840"/>
    </source>
</evidence>
<dbReference type="FunFam" id="3.30.1490.20:FF:000003">
    <property type="entry name" value="acetyl-CoA carboxylase isoform X1"/>
    <property type="match status" value="1"/>
</dbReference>
<dbReference type="InterPro" id="IPR011054">
    <property type="entry name" value="Rudment_hybrid_motif"/>
</dbReference>
<dbReference type="EC" id="6.3.4.14" evidence="2"/>
<dbReference type="Pfam" id="PF02785">
    <property type="entry name" value="Biotin_carb_C"/>
    <property type="match status" value="1"/>
</dbReference>
<gene>
    <name evidence="11" type="ORF">K8V08_12570</name>
</gene>
<evidence type="ECO:0000256" key="1">
    <source>
        <dbReference type="ARBA" id="ARBA00001953"/>
    </source>
</evidence>
<feature type="domain" description="Biotin carboxylation" evidence="10">
    <location>
        <begin position="18"/>
        <end position="461"/>
    </location>
</feature>
<evidence type="ECO:0000259" key="9">
    <source>
        <dbReference type="PROSITE" id="PS50975"/>
    </source>
</evidence>
<dbReference type="Pfam" id="PF02786">
    <property type="entry name" value="CPSase_L_D2"/>
    <property type="match status" value="1"/>
</dbReference>
<evidence type="ECO:0000256" key="4">
    <source>
        <dbReference type="ARBA" id="ARBA00022741"/>
    </source>
</evidence>
<comment type="cofactor">
    <cofactor evidence="1">
        <name>biotin</name>
        <dbReference type="ChEBI" id="CHEBI:57586"/>
    </cofactor>
</comment>
<evidence type="ECO:0000256" key="7">
    <source>
        <dbReference type="PROSITE-ProRule" id="PRU00409"/>
    </source>
</evidence>
<dbReference type="SMART" id="SM00878">
    <property type="entry name" value="Biotin_carb_C"/>
    <property type="match status" value="1"/>
</dbReference>
<dbReference type="Gene3D" id="3.30.470.20">
    <property type="entry name" value="ATP-grasp fold, B domain"/>
    <property type="match status" value="1"/>
</dbReference>
<sequence length="598" mass="62888">MTAVPAASQETRTETLRPVRRVLIANRGEIALRIVRACKDLGIASVAAYSAADADARFVTLADDAYKLEGRTAAETYLSIPTLIDLAHRAGADAVHPGYGYLAESAEFAAAVAEAGLTWVGAPPAAIRALGDKAGAREVAQAVGAPIAQGSPGPVATIREAAEVAGRIGYPVAIKAVHGGGGRGFRTAADENALPAAFEAASREAKAAFGRGECLIEQQIVRPRHIETQCLADEHGTVRVLSTRDCTLQRRNQKILEEAPAPGLEPQQEQTLVDASQRILAHVGYMGAATCEFLLGADGRITFMEANARIQVEHTVTEEITGVDLVAWQLRIAAGEALPESFDAPRGHAFQFRINAEDPAHGFVPVTGTITGYREPAGPGVRMDSGVAAGTTVGADFDPMLAKLIVWGPDRATALARSRRALDEYAVEGVSTLLPLHRSLVDAPDFAGEHLRTTTRWLEEDFMPAWAADRAPVPSEDAAEPAEQVEVVVEVDGHRLVVSVPAELAAPAARPQRSRRVTRRSARAAAATGTLTAPMQGTIVAVDVAPGDRVAAGDRLAVIEAMKMEQPLTAAHDAVVRAVAVGPGAGVRSGDVLVEFEA</sequence>
<evidence type="ECO:0000259" key="8">
    <source>
        <dbReference type="PROSITE" id="PS50968"/>
    </source>
</evidence>
<evidence type="ECO:0000256" key="2">
    <source>
        <dbReference type="ARBA" id="ARBA00013263"/>
    </source>
</evidence>
<dbReference type="PROSITE" id="PS00188">
    <property type="entry name" value="BIOTIN"/>
    <property type="match status" value="1"/>
</dbReference>
<comment type="caution">
    <text evidence="11">The sequence shown here is derived from an EMBL/GenBank/DDBJ whole genome shotgun (WGS) entry which is preliminary data.</text>
</comment>
<dbReference type="PANTHER" id="PTHR18866:SF33">
    <property type="entry name" value="METHYLCROTONOYL-COA CARBOXYLASE SUBUNIT ALPHA, MITOCHONDRIAL-RELATED"/>
    <property type="match status" value="1"/>
</dbReference>
<dbReference type="Proteomes" id="UP000784435">
    <property type="component" value="Unassembled WGS sequence"/>
</dbReference>
<reference evidence="11" key="1">
    <citation type="journal article" date="2021" name="PeerJ">
        <title>Extensive microbial diversity within the chicken gut microbiome revealed by metagenomics and culture.</title>
        <authorList>
            <person name="Gilroy R."/>
            <person name="Ravi A."/>
            <person name="Getino M."/>
            <person name="Pursley I."/>
            <person name="Horton D.L."/>
            <person name="Alikhan N.F."/>
            <person name="Baker D."/>
            <person name="Gharbi K."/>
            <person name="Hall N."/>
            <person name="Watson M."/>
            <person name="Adriaenssens E.M."/>
            <person name="Foster-Nyarko E."/>
            <person name="Jarju S."/>
            <person name="Secka A."/>
            <person name="Antonio M."/>
            <person name="Oren A."/>
            <person name="Chaudhuri R.R."/>
            <person name="La Ragione R."/>
            <person name="Hildebrand F."/>
            <person name="Pallen M.J."/>
        </authorList>
    </citation>
    <scope>NUCLEOTIDE SEQUENCE</scope>
    <source>
        <strain evidence="11">ChiGjej5B5-7349</strain>
    </source>
</reference>
<proteinExistence type="predicted"/>
<evidence type="ECO:0000259" key="10">
    <source>
        <dbReference type="PROSITE" id="PS50979"/>
    </source>
</evidence>
<evidence type="ECO:0000256" key="3">
    <source>
        <dbReference type="ARBA" id="ARBA00022598"/>
    </source>
</evidence>
<feature type="domain" description="Lipoyl-binding" evidence="8">
    <location>
        <begin position="522"/>
        <end position="597"/>
    </location>
</feature>
<dbReference type="Pfam" id="PF00289">
    <property type="entry name" value="Biotin_carb_N"/>
    <property type="match status" value="1"/>
</dbReference>
<dbReference type="PROSITE" id="PS50975">
    <property type="entry name" value="ATP_GRASP"/>
    <property type="match status" value="1"/>
</dbReference>
<dbReference type="SUPFAM" id="SSF51246">
    <property type="entry name" value="Rudiment single hybrid motif"/>
    <property type="match status" value="1"/>
</dbReference>
<dbReference type="SUPFAM" id="SSF51230">
    <property type="entry name" value="Single hybrid motif"/>
    <property type="match status" value="1"/>
</dbReference>
<dbReference type="SUPFAM" id="SSF52440">
    <property type="entry name" value="PreATP-grasp domain"/>
    <property type="match status" value="1"/>
</dbReference>
<evidence type="ECO:0000313" key="12">
    <source>
        <dbReference type="Proteomes" id="UP000784435"/>
    </source>
</evidence>
<dbReference type="GO" id="GO:0005524">
    <property type="term" value="F:ATP binding"/>
    <property type="evidence" value="ECO:0007669"/>
    <property type="project" value="UniProtKB-UniRule"/>
</dbReference>
<dbReference type="InterPro" id="IPR001882">
    <property type="entry name" value="Biotin_BS"/>
</dbReference>
<dbReference type="InterPro" id="IPR005479">
    <property type="entry name" value="CPAse_ATP-bd"/>
</dbReference>
<evidence type="ECO:0000256" key="6">
    <source>
        <dbReference type="ARBA" id="ARBA00023267"/>
    </source>
</evidence>
<keyword evidence="3" id="KW-0436">Ligase</keyword>
<dbReference type="InterPro" id="IPR005482">
    <property type="entry name" value="Biotin_COase_C"/>
</dbReference>
<dbReference type="AlphaFoldDB" id="A0A921SPL5"/>
<evidence type="ECO:0000313" key="11">
    <source>
        <dbReference type="EMBL" id="HJG81236.1"/>
    </source>
</evidence>
<accession>A0A921SPL5</accession>
<dbReference type="PROSITE" id="PS00867">
    <property type="entry name" value="CPSASE_2"/>
    <property type="match status" value="1"/>
</dbReference>
<keyword evidence="5 7" id="KW-0067">ATP-binding</keyword>
<dbReference type="InterPro" id="IPR011761">
    <property type="entry name" value="ATP-grasp"/>
</dbReference>
<dbReference type="FunFam" id="2.40.50.100:FF:000003">
    <property type="entry name" value="Acetyl-CoA carboxylase biotin carboxyl carrier protein"/>
    <property type="match status" value="1"/>
</dbReference>
<dbReference type="InterPro" id="IPR011053">
    <property type="entry name" value="Single_hybrid_motif"/>
</dbReference>
<dbReference type="GO" id="GO:0046872">
    <property type="term" value="F:metal ion binding"/>
    <property type="evidence" value="ECO:0007669"/>
    <property type="project" value="InterPro"/>
</dbReference>
<dbReference type="PROSITE" id="PS50979">
    <property type="entry name" value="BC"/>
    <property type="match status" value="1"/>
</dbReference>
<reference evidence="11" key="2">
    <citation type="submission" date="2021-09" db="EMBL/GenBank/DDBJ databases">
        <authorList>
            <person name="Gilroy R."/>
        </authorList>
    </citation>
    <scope>NUCLEOTIDE SEQUENCE</scope>
    <source>
        <strain evidence="11">ChiGjej5B5-7349</strain>
    </source>
</reference>
<dbReference type="CDD" id="cd06850">
    <property type="entry name" value="biotinyl_domain"/>
    <property type="match status" value="1"/>
</dbReference>
<keyword evidence="4 7" id="KW-0547">Nucleotide-binding</keyword>
<dbReference type="SUPFAM" id="SSF56059">
    <property type="entry name" value="Glutathione synthetase ATP-binding domain-like"/>
    <property type="match status" value="1"/>
</dbReference>
<dbReference type="EMBL" id="DYUK01000284">
    <property type="protein sequence ID" value="HJG81236.1"/>
    <property type="molecule type" value="Genomic_DNA"/>
</dbReference>
<feature type="domain" description="ATP-grasp" evidence="9">
    <location>
        <begin position="137"/>
        <end position="334"/>
    </location>
</feature>
<dbReference type="InterPro" id="IPR050856">
    <property type="entry name" value="Biotin_carboxylase_complex"/>
</dbReference>